<dbReference type="InterPro" id="IPR011050">
    <property type="entry name" value="Pectin_lyase_fold/virulence"/>
</dbReference>
<gene>
    <name evidence="2" type="ORF">M472_08070</name>
</gene>
<protein>
    <recommendedName>
        <fullName evidence="1">BACON domain-containing protein</fullName>
    </recommendedName>
</protein>
<dbReference type="STRING" id="1346330.M472_08070"/>
<feature type="domain" description="BACON" evidence="1">
    <location>
        <begin position="50"/>
        <end position="106"/>
    </location>
</feature>
<dbReference type="CDD" id="cd14948">
    <property type="entry name" value="BACON"/>
    <property type="match status" value="1"/>
</dbReference>
<dbReference type="Gene3D" id="2.60.40.10">
    <property type="entry name" value="Immunoglobulins"/>
    <property type="match status" value="1"/>
</dbReference>
<dbReference type="Gene3D" id="2.160.20.10">
    <property type="entry name" value="Single-stranded right-handed beta-helix, Pectin lyase-like"/>
    <property type="match status" value="1"/>
</dbReference>
<dbReference type="EMBL" id="ATDL01000015">
    <property type="protein sequence ID" value="ERJ58722.1"/>
    <property type="molecule type" value="Genomic_DNA"/>
</dbReference>
<dbReference type="InterPro" id="IPR024361">
    <property type="entry name" value="BACON"/>
</dbReference>
<dbReference type="SUPFAM" id="SSF51126">
    <property type="entry name" value="Pectin lyase-like"/>
    <property type="match status" value="1"/>
</dbReference>
<evidence type="ECO:0000313" key="3">
    <source>
        <dbReference type="Proteomes" id="UP000016584"/>
    </source>
</evidence>
<evidence type="ECO:0000313" key="2">
    <source>
        <dbReference type="EMBL" id="ERJ58722.1"/>
    </source>
</evidence>
<organism evidence="2 3">
    <name type="scientific">Sphingobacterium paucimobilis HER1398</name>
    <dbReference type="NCBI Taxonomy" id="1346330"/>
    <lineage>
        <taxon>Bacteria</taxon>
        <taxon>Pseudomonadati</taxon>
        <taxon>Bacteroidota</taxon>
        <taxon>Sphingobacteriia</taxon>
        <taxon>Sphingobacteriales</taxon>
        <taxon>Sphingobacteriaceae</taxon>
        <taxon>Sphingobacterium</taxon>
    </lineage>
</organism>
<dbReference type="AlphaFoldDB" id="U2HT95"/>
<dbReference type="PATRIC" id="fig|1346330.5.peg.2049"/>
<reference evidence="2 3" key="1">
    <citation type="journal article" date="2013" name="Genome Announc.">
        <title>The Draft Genome Sequence of Sphingomonas paucimobilis Strain HER1398 (Proteobacteria), Host to the Giant PAU Phage, Indicates That It Is a Member of the Genus Sphingobacterium (Bacteroidetes).</title>
        <authorList>
            <person name="White R.A.III."/>
            <person name="Suttle C.A."/>
        </authorList>
    </citation>
    <scope>NUCLEOTIDE SEQUENCE [LARGE SCALE GENOMIC DNA]</scope>
    <source>
        <strain evidence="2 3">HER1398</strain>
    </source>
</reference>
<keyword evidence="3" id="KW-1185">Reference proteome</keyword>
<dbReference type="InterPro" id="IPR012334">
    <property type="entry name" value="Pectin_lyas_fold"/>
</dbReference>
<dbReference type="InterPro" id="IPR013783">
    <property type="entry name" value="Ig-like_fold"/>
</dbReference>
<dbReference type="eggNOG" id="COG3210">
    <property type="taxonomic scope" value="Bacteria"/>
</dbReference>
<evidence type="ECO:0000259" key="1">
    <source>
        <dbReference type="Pfam" id="PF13004"/>
    </source>
</evidence>
<proteinExistence type="predicted"/>
<dbReference type="Pfam" id="PF13004">
    <property type="entry name" value="BACON"/>
    <property type="match status" value="1"/>
</dbReference>
<comment type="caution">
    <text evidence="2">The sequence shown here is derived from an EMBL/GenBank/DDBJ whole genome shotgun (WGS) entry which is preliminary data.</text>
</comment>
<sequence length="550" mass="58090">MAVMSLLSCRKIDLESFVPEIPLLTIHEDIINVSNEGITAEIEIESNLPWRMTSDASWITVVEGNGLKTGKAKITISKNTIQEERSAILTVYIDNNTQRSIQVIQAAGAPLPNVFKHYYVKAAGSETNDGLSWENASSLHKALSSAAEGDIIHIAAGTYVPTLPLTGGAIEDVAFEINKNVTLIGGYPADAVEGDISQPEIHKTLLSGNNQAYHVVVVHAERIEGVQVLLSGLTIANGKATGTGSVNAGGTNVSRNYAGGLYVAKSLVEVENCSISSNNATNAGAVFIAGNAQLSIKNSTVSGNSATGNAGSIWNSDGTLYLYNSDVSNNTATGIAAGLYAINTTKQVYNYVYNTTIANNQSGMRCAVFARQNAIFYLVNSTVYGNTSNTGASGLVTHASGSEINVINSTIANNTSTSGEGNALNILATGGSIRLHNSIAIHNGSNASIAASSEIKYQASIFDQVLYDEDGHQTTLVDDTNNLLKSFDSYGALGYTAPLSNTNTSAHIHGLTNLQLEVLFNNLSLDMSYYLIDQNNKSRTNRKAMGAAIE</sequence>
<dbReference type="Proteomes" id="UP000016584">
    <property type="component" value="Unassembled WGS sequence"/>
</dbReference>
<name>U2HT95_9SPHI</name>
<accession>U2HT95</accession>